<gene>
    <name evidence="1" type="ORF">GCM10010326_21830</name>
</gene>
<dbReference type="Proteomes" id="UP000600946">
    <property type="component" value="Unassembled WGS sequence"/>
</dbReference>
<dbReference type="RefSeq" id="WP_190026903.1">
    <property type="nucleotide sequence ID" value="NZ_BMUU01000003.1"/>
</dbReference>
<dbReference type="EMBL" id="BMUU01000003">
    <property type="protein sequence ID" value="GGY27899.1"/>
    <property type="molecule type" value="Genomic_DNA"/>
</dbReference>
<proteinExistence type="predicted"/>
<reference evidence="2" key="1">
    <citation type="journal article" date="2019" name="Int. J. Syst. Evol. Microbiol.">
        <title>The Global Catalogue of Microorganisms (GCM) 10K type strain sequencing project: providing services to taxonomists for standard genome sequencing and annotation.</title>
        <authorList>
            <consortium name="The Broad Institute Genomics Platform"/>
            <consortium name="The Broad Institute Genome Sequencing Center for Infectious Disease"/>
            <person name="Wu L."/>
            <person name="Ma J."/>
        </authorList>
    </citation>
    <scope>NUCLEOTIDE SEQUENCE [LARGE SCALE GENOMIC DNA]</scope>
    <source>
        <strain evidence="2">JCM 4594</strain>
    </source>
</reference>
<comment type="caution">
    <text evidence="1">The sequence shown here is derived from an EMBL/GenBank/DDBJ whole genome shotgun (WGS) entry which is preliminary data.</text>
</comment>
<name>A0ABQ2ZYX3_9ACTN</name>
<keyword evidence="2" id="KW-1185">Reference proteome</keyword>
<dbReference type="GeneID" id="96290172"/>
<evidence type="ECO:0000313" key="2">
    <source>
        <dbReference type="Proteomes" id="UP000600946"/>
    </source>
</evidence>
<accession>A0ABQ2ZYX3</accession>
<evidence type="ECO:0000313" key="1">
    <source>
        <dbReference type="EMBL" id="GGY27899.1"/>
    </source>
</evidence>
<sequence>MTVRSGWLLPTGQTREDTRLSPLGAMAPETAMTTRDGVIAGGTALNATGIGAMQIQIAVGRAVVQGTDTQGAYPVTVTAPETLTVADGNAQNPRIDAVVLRVYDELYDNTGQTLARIELVQGAPNATPTPPTLPPAALRLWEVTVPAGVSAGTGGITWSNALADRRRYTAGYGGIIPRGWGLSFTGAYPGQYRDNGGGLDRWDGAAWQTLDPVIGWTAPVLAAGYTNNGNSQGNIRYRRITLGGVPFLQLRGGVSWATSGTPPNSSNLLGVVLPANCRPVALTSVPIAAGGVDIKLDAQPSGQLRLVASTGLTTWAALSGVQYPLDA</sequence>
<protein>
    <submittedName>
        <fullName evidence="1">Uncharacterized protein</fullName>
    </submittedName>
</protein>
<organism evidence="1 2">
    <name type="scientific">Streptomyces xanthochromogenes</name>
    <dbReference type="NCBI Taxonomy" id="67384"/>
    <lineage>
        <taxon>Bacteria</taxon>
        <taxon>Bacillati</taxon>
        <taxon>Actinomycetota</taxon>
        <taxon>Actinomycetes</taxon>
        <taxon>Kitasatosporales</taxon>
        <taxon>Streptomycetaceae</taxon>
        <taxon>Streptomyces</taxon>
    </lineage>
</organism>